<keyword evidence="1" id="KW-0472">Membrane</keyword>
<dbReference type="RefSeq" id="XP_033452315.1">
    <property type="nucleotide sequence ID" value="XM_033588941.1"/>
</dbReference>
<dbReference type="EMBL" id="ML978959">
    <property type="protein sequence ID" value="KAF1932067.1"/>
    <property type="molecule type" value="Genomic_DNA"/>
</dbReference>
<accession>A0A6A5S3J6</accession>
<keyword evidence="1" id="KW-1133">Transmembrane helix</keyword>
<gene>
    <name evidence="2" type="ORF">M421DRAFT_283978</name>
</gene>
<dbReference type="GeneID" id="54346588"/>
<organism evidence="2 3">
    <name type="scientific">Didymella exigua CBS 183.55</name>
    <dbReference type="NCBI Taxonomy" id="1150837"/>
    <lineage>
        <taxon>Eukaryota</taxon>
        <taxon>Fungi</taxon>
        <taxon>Dikarya</taxon>
        <taxon>Ascomycota</taxon>
        <taxon>Pezizomycotina</taxon>
        <taxon>Dothideomycetes</taxon>
        <taxon>Pleosporomycetidae</taxon>
        <taxon>Pleosporales</taxon>
        <taxon>Pleosporineae</taxon>
        <taxon>Didymellaceae</taxon>
        <taxon>Didymella</taxon>
    </lineage>
</organism>
<evidence type="ECO:0000313" key="2">
    <source>
        <dbReference type="EMBL" id="KAF1932067.1"/>
    </source>
</evidence>
<proteinExistence type="predicted"/>
<dbReference type="Proteomes" id="UP000800082">
    <property type="component" value="Unassembled WGS sequence"/>
</dbReference>
<evidence type="ECO:0000256" key="1">
    <source>
        <dbReference type="SAM" id="Phobius"/>
    </source>
</evidence>
<sequence length="713" mass="78343">MSLELESKFVKHGVWTDVSKGSALGQSITIDTRTGNLLVALLAVMSTIGTAHLWHLVTFMIHQIRANGKSTDALFRQQQALLRTLPAPSAVMTDTIKLWWAWRSKAKRPLLRSLVLLLAALLFVAVSGAASIFSSLVVDSRNIVVLVDSPGCGWASTERIFAGDYVYPVKAASVPYASQCYNATSINGTLPAACNTLIQRELPFETRKVPCPLGNAVCQDTPGIEFDTGLIDVGPAFGLDLSSSDGVQYRKKTTCGILAFKRPYVQGVLDSIGDSGQSTGNVSTTPRSLKFQYGTKFPGGTPNTTLGVDLNGAYYLKDYTLHTFYNYSNPKAPVTASFAPIPDLKRDNSTLVLIYVGSNSVSYNNPVNDPLFNATQPLDATFVNAGGELVEKSVYISNHEGQFMGCQDQYQFCFAQSGKTDYCTDLNELPLSVYLGNLPLPANIDFSMFPGANGIQRTILRLLATSSYVFNMATVPTDLLAGSLENPDREEGLPDDQWIRELTRWQRQILASLQVAFLDYTIGPENRDTAAGVHIQPENEFEKRLCKMQKMRKSGDVVNINVFGLSFIIALSVLLAVLDICILRIMIYLTRFRRALGPRVSRWIQDGVWQLQRRAYEGEGYRGWADLEADIPLTNERKLKDLPILWLPGKSPALAHLDFGLRDPAINYAETFGSTSTVAADRVKKSAAVGTVEVDLVRGTEDRGLGLLGLFRR</sequence>
<protein>
    <submittedName>
        <fullName evidence="2">Uncharacterized protein</fullName>
    </submittedName>
</protein>
<evidence type="ECO:0000313" key="3">
    <source>
        <dbReference type="Proteomes" id="UP000800082"/>
    </source>
</evidence>
<feature type="transmembrane region" description="Helical" evidence="1">
    <location>
        <begin position="37"/>
        <end position="61"/>
    </location>
</feature>
<name>A0A6A5S3J6_9PLEO</name>
<feature type="transmembrane region" description="Helical" evidence="1">
    <location>
        <begin position="114"/>
        <end position="138"/>
    </location>
</feature>
<dbReference type="OrthoDB" id="3540210at2759"/>
<feature type="transmembrane region" description="Helical" evidence="1">
    <location>
        <begin position="562"/>
        <end position="589"/>
    </location>
</feature>
<reference evidence="2" key="1">
    <citation type="journal article" date="2020" name="Stud. Mycol.">
        <title>101 Dothideomycetes genomes: a test case for predicting lifestyles and emergence of pathogens.</title>
        <authorList>
            <person name="Haridas S."/>
            <person name="Albert R."/>
            <person name="Binder M."/>
            <person name="Bloem J."/>
            <person name="Labutti K."/>
            <person name="Salamov A."/>
            <person name="Andreopoulos B."/>
            <person name="Baker S."/>
            <person name="Barry K."/>
            <person name="Bills G."/>
            <person name="Bluhm B."/>
            <person name="Cannon C."/>
            <person name="Castanera R."/>
            <person name="Culley D."/>
            <person name="Daum C."/>
            <person name="Ezra D."/>
            <person name="Gonzalez J."/>
            <person name="Henrissat B."/>
            <person name="Kuo A."/>
            <person name="Liang C."/>
            <person name="Lipzen A."/>
            <person name="Lutzoni F."/>
            <person name="Magnuson J."/>
            <person name="Mondo S."/>
            <person name="Nolan M."/>
            <person name="Ohm R."/>
            <person name="Pangilinan J."/>
            <person name="Park H.-J."/>
            <person name="Ramirez L."/>
            <person name="Alfaro M."/>
            <person name="Sun H."/>
            <person name="Tritt A."/>
            <person name="Yoshinaga Y."/>
            <person name="Zwiers L.-H."/>
            <person name="Turgeon B."/>
            <person name="Goodwin S."/>
            <person name="Spatafora J."/>
            <person name="Crous P."/>
            <person name="Grigoriev I."/>
        </authorList>
    </citation>
    <scope>NUCLEOTIDE SEQUENCE</scope>
    <source>
        <strain evidence="2">CBS 183.55</strain>
    </source>
</reference>
<keyword evidence="3" id="KW-1185">Reference proteome</keyword>
<dbReference type="AlphaFoldDB" id="A0A6A5S3J6"/>
<keyword evidence="1" id="KW-0812">Transmembrane</keyword>